<evidence type="ECO:0000256" key="12">
    <source>
        <dbReference type="RuleBase" id="RU367080"/>
    </source>
</evidence>
<gene>
    <name evidence="14" type="primary">NDAI0A03710</name>
    <name evidence="14" type="ordered locus">NDAI_0A03710</name>
</gene>
<dbReference type="EC" id="3.1.3.16" evidence="12"/>
<keyword evidence="15" id="KW-1185">Reference proteome</keyword>
<evidence type="ECO:0000313" key="15">
    <source>
        <dbReference type="Proteomes" id="UP000000689"/>
    </source>
</evidence>
<comment type="subcellular location">
    <subcellularLocation>
        <location evidence="1 12">Nucleus</location>
    </subcellularLocation>
</comment>
<dbReference type="OrthoDB" id="2590500at2759"/>
<dbReference type="InterPro" id="IPR039693">
    <property type="entry name" value="Rtr1/RPAP2"/>
</dbReference>
<dbReference type="GO" id="GO:0008270">
    <property type="term" value="F:zinc ion binding"/>
    <property type="evidence" value="ECO:0007669"/>
    <property type="project" value="UniProtKB-KW"/>
</dbReference>
<dbReference type="STRING" id="1071378.G0W3Z0"/>
<dbReference type="PROSITE" id="PS51479">
    <property type="entry name" value="ZF_RTR1"/>
    <property type="match status" value="1"/>
</dbReference>
<dbReference type="InterPro" id="IPR038534">
    <property type="entry name" value="Rtr1/RPAP2_sf"/>
</dbReference>
<name>G0W3Z0_NAUDC</name>
<dbReference type="AlphaFoldDB" id="G0W3Z0"/>
<evidence type="ECO:0000259" key="13">
    <source>
        <dbReference type="PROSITE" id="PS51479"/>
    </source>
</evidence>
<reference evidence="14 15" key="1">
    <citation type="journal article" date="2011" name="Proc. Natl. Acad. Sci. U.S.A.">
        <title>Evolutionary erosion of yeast sex chromosomes by mating-type switching accidents.</title>
        <authorList>
            <person name="Gordon J.L."/>
            <person name="Armisen D."/>
            <person name="Proux-Wera E."/>
            <person name="Oheigeartaigh S.S."/>
            <person name="Byrne K.P."/>
            <person name="Wolfe K.H."/>
        </authorList>
    </citation>
    <scope>NUCLEOTIDE SEQUENCE [LARGE SCALE GENOMIC DNA]</scope>
    <source>
        <strain evidence="15">ATCC 10597 / BCRC 20456 / CBS 421 / NBRC 0211 / NRRL Y-12639</strain>
    </source>
</reference>
<evidence type="ECO:0000256" key="2">
    <source>
        <dbReference type="ARBA" id="ARBA00005676"/>
    </source>
</evidence>
<proteinExistence type="inferred from homology"/>
<dbReference type="PANTHER" id="PTHR14732">
    <property type="entry name" value="RNA POLYMERASE II SUBUNIT B1 CTD PHOSPHATASE RPAP2-RELATED"/>
    <property type="match status" value="1"/>
</dbReference>
<dbReference type="GO" id="GO:0008420">
    <property type="term" value="F:RNA polymerase II CTD heptapeptide repeat phosphatase activity"/>
    <property type="evidence" value="ECO:0007669"/>
    <property type="project" value="UniProtKB-UniRule"/>
</dbReference>
<evidence type="ECO:0000256" key="1">
    <source>
        <dbReference type="ARBA" id="ARBA00004123"/>
    </source>
</evidence>
<dbReference type="Pfam" id="PF04181">
    <property type="entry name" value="RPAP2_Rtr1"/>
    <property type="match status" value="1"/>
</dbReference>
<evidence type="ECO:0000256" key="11">
    <source>
        <dbReference type="PROSITE-ProRule" id="PRU00812"/>
    </source>
</evidence>
<keyword evidence="3 12" id="KW-0479">Metal-binding</keyword>
<evidence type="ECO:0000256" key="9">
    <source>
        <dbReference type="ARBA" id="ARBA00047761"/>
    </source>
</evidence>
<dbReference type="InterPro" id="IPR007308">
    <property type="entry name" value="Rtr1/RPAP2_dom"/>
</dbReference>
<protein>
    <recommendedName>
        <fullName evidence="12">RNA polymerase II subunit B1 CTD phosphatase RPAP2 homolog</fullName>
        <ecNumber evidence="12">3.1.3.16</ecNumber>
    </recommendedName>
</protein>
<comment type="catalytic activity">
    <reaction evidence="10 12">
        <text>O-phospho-L-threonyl-[protein] + H2O = L-threonyl-[protein] + phosphate</text>
        <dbReference type="Rhea" id="RHEA:47004"/>
        <dbReference type="Rhea" id="RHEA-COMP:11060"/>
        <dbReference type="Rhea" id="RHEA-COMP:11605"/>
        <dbReference type="ChEBI" id="CHEBI:15377"/>
        <dbReference type="ChEBI" id="CHEBI:30013"/>
        <dbReference type="ChEBI" id="CHEBI:43474"/>
        <dbReference type="ChEBI" id="CHEBI:61977"/>
        <dbReference type="EC" id="3.1.3.16"/>
    </reaction>
</comment>
<dbReference type="GeneID" id="11494041"/>
<evidence type="ECO:0000256" key="6">
    <source>
        <dbReference type="ARBA" id="ARBA00022833"/>
    </source>
</evidence>
<dbReference type="PANTHER" id="PTHR14732:SF0">
    <property type="entry name" value="RNA POLYMERASE II SUBUNIT B1 CTD PHOSPHATASE RPAP2-RELATED"/>
    <property type="match status" value="1"/>
</dbReference>
<keyword evidence="5 12" id="KW-0378">Hydrolase</keyword>
<dbReference type="RefSeq" id="XP_003667771.1">
    <property type="nucleotide sequence ID" value="XM_003667723.1"/>
</dbReference>
<keyword evidence="7 12" id="KW-0904">Protein phosphatase</keyword>
<dbReference type="Gene3D" id="1.25.40.820">
    <property type="match status" value="1"/>
</dbReference>
<evidence type="ECO:0000256" key="8">
    <source>
        <dbReference type="ARBA" id="ARBA00023242"/>
    </source>
</evidence>
<dbReference type="Proteomes" id="UP000000689">
    <property type="component" value="Chromosome 1"/>
</dbReference>
<dbReference type="GO" id="GO:0005737">
    <property type="term" value="C:cytoplasm"/>
    <property type="evidence" value="ECO:0007669"/>
    <property type="project" value="TreeGrafter"/>
</dbReference>
<evidence type="ECO:0000256" key="10">
    <source>
        <dbReference type="ARBA" id="ARBA00048336"/>
    </source>
</evidence>
<dbReference type="OMA" id="IVEARMI"/>
<evidence type="ECO:0000313" key="14">
    <source>
        <dbReference type="EMBL" id="CCD22528.1"/>
    </source>
</evidence>
<evidence type="ECO:0000256" key="5">
    <source>
        <dbReference type="ARBA" id="ARBA00022801"/>
    </source>
</evidence>
<comment type="catalytic activity">
    <reaction evidence="9 12">
        <text>O-phospho-L-seryl-[protein] + H2O = L-seryl-[protein] + phosphate</text>
        <dbReference type="Rhea" id="RHEA:20629"/>
        <dbReference type="Rhea" id="RHEA-COMP:9863"/>
        <dbReference type="Rhea" id="RHEA-COMP:11604"/>
        <dbReference type="ChEBI" id="CHEBI:15377"/>
        <dbReference type="ChEBI" id="CHEBI:29999"/>
        <dbReference type="ChEBI" id="CHEBI:43474"/>
        <dbReference type="ChEBI" id="CHEBI:83421"/>
        <dbReference type="EC" id="3.1.3.16"/>
    </reaction>
</comment>
<keyword evidence="8 12" id="KW-0539">Nucleus</keyword>
<comment type="similarity">
    <text evidence="2 11 12">Belongs to the RPAP2 family.</text>
</comment>
<accession>G0W3Z0</accession>
<organism evidence="14 15">
    <name type="scientific">Naumovozyma dairenensis (strain ATCC 10597 / BCRC 20456 / CBS 421 / NBRC 0211 / NRRL Y-12639)</name>
    <name type="common">Saccharomyces dairenensis</name>
    <dbReference type="NCBI Taxonomy" id="1071378"/>
    <lineage>
        <taxon>Eukaryota</taxon>
        <taxon>Fungi</taxon>
        <taxon>Dikarya</taxon>
        <taxon>Ascomycota</taxon>
        <taxon>Saccharomycotina</taxon>
        <taxon>Saccharomycetes</taxon>
        <taxon>Saccharomycetales</taxon>
        <taxon>Saccharomycetaceae</taxon>
        <taxon>Naumovozyma</taxon>
    </lineage>
</organism>
<sequence length="185" mass="21723">MSMVVTIKLIQEAVLRPHQMHQQLAGYDADTIVYQLITLLINSNCIDETTLKYITRFFTPETFQMLVLQRINNKRCGYPLCDKPVSHINHSDAFSLINTKTSYFNKFCSDLHMKSTSFLQAQLLTTPLRERVGIHLISNYDIDKFQRENIMYNNIVLFEEYIREKTLDQDLDSIMKSLETLEFQI</sequence>
<dbReference type="KEGG" id="ndi:NDAI_0A03710"/>
<dbReference type="GO" id="GO:0043175">
    <property type="term" value="F:RNA polymerase core enzyme binding"/>
    <property type="evidence" value="ECO:0007669"/>
    <property type="project" value="UniProtKB-UniRule"/>
</dbReference>
<comment type="function">
    <text evidence="12">Putative RNA polymerase II subunit B1 C-terminal domain (CTD) phosphatase involved in RNA polymerase II transcription regulation.</text>
</comment>
<dbReference type="EMBL" id="HE580267">
    <property type="protein sequence ID" value="CCD22528.1"/>
    <property type="molecule type" value="Genomic_DNA"/>
</dbReference>
<keyword evidence="4 12" id="KW-0863">Zinc-finger</keyword>
<evidence type="ECO:0000256" key="3">
    <source>
        <dbReference type="ARBA" id="ARBA00022723"/>
    </source>
</evidence>
<keyword evidence="6 12" id="KW-0862">Zinc</keyword>
<dbReference type="HOGENOM" id="CLU_086709_1_0_1"/>
<evidence type="ECO:0000256" key="4">
    <source>
        <dbReference type="ARBA" id="ARBA00022771"/>
    </source>
</evidence>
<dbReference type="GO" id="GO:0005634">
    <property type="term" value="C:nucleus"/>
    <property type="evidence" value="ECO:0007669"/>
    <property type="project" value="UniProtKB-SubCell"/>
</dbReference>
<dbReference type="eggNOG" id="KOG4780">
    <property type="taxonomic scope" value="Eukaryota"/>
</dbReference>
<evidence type="ECO:0000256" key="7">
    <source>
        <dbReference type="ARBA" id="ARBA00022912"/>
    </source>
</evidence>
<feature type="domain" description="RTR1-type" evidence="13">
    <location>
        <begin position="53"/>
        <end position="132"/>
    </location>
</feature>